<dbReference type="AlphaFoldDB" id="A0A1Q5PU28"/>
<dbReference type="EMBL" id="MQVS01000010">
    <property type="protein sequence ID" value="OKL51064.1"/>
    <property type="molecule type" value="Genomic_DNA"/>
</dbReference>
<dbReference type="SMART" id="SM00731">
    <property type="entry name" value="SprT"/>
    <property type="match status" value="1"/>
</dbReference>
<reference evidence="3" key="1">
    <citation type="submission" date="2016-12" db="EMBL/GenBank/DDBJ databases">
        <authorList>
            <person name="Meng X."/>
        </authorList>
    </citation>
    <scope>NUCLEOTIDE SEQUENCE [LARGE SCALE GENOMIC DNA]</scope>
    <source>
        <strain evidence="3">DSM 20732</strain>
    </source>
</reference>
<dbReference type="GO" id="GO:0006950">
    <property type="term" value="P:response to stress"/>
    <property type="evidence" value="ECO:0007669"/>
    <property type="project" value="UniProtKB-ARBA"/>
</dbReference>
<protein>
    <recommendedName>
        <fullName evidence="1">SprT-like domain-containing protein</fullName>
    </recommendedName>
</protein>
<evidence type="ECO:0000259" key="1">
    <source>
        <dbReference type="SMART" id="SM00731"/>
    </source>
</evidence>
<dbReference type="Proteomes" id="UP000185612">
    <property type="component" value="Unassembled WGS sequence"/>
</dbReference>
<dbReference type="InterPro" id="IPR006640">
    <property type="entry name" value="SprT-like_domain"/>
</dbReference>
<keyword evidence="3" id="KW-1185">Reference proteome</keyword>
<dbReference type="RefSeq" id="WP_073825555.1">
    <property type="nucleotide sequence ID" value="NZ_JAUNKL010000039.1"/>
</dbReference>
<evidence type="ECO:0000313" key="3">
    <source>
        <dbReference type="Proteomes" id="UP000185612"/>
    </source>
</evidence>
<dbReference type="OrthoDB" id="9793623at2"/>
<dbReference type="Pfam" id="PF10263">
    <property type="entry name" value="SprT-like"/>
    <property type="match status" value="1"/>
</dbReference>
<dbReference type="Gene3D" id="3.30.2010.10">
    <property type="entry name" value="Metalloproteases ('zincins'), catalytic domain"/>
    <property type="match status" value="1"/>
</dbReference>
<evidence type="ECO:0000313" key="2">
    <source>
        <dbReference type="EMBL" id="OKL51064.1"/>
    </source>
</evidence>
<name>A0A1Q5PU28_9ACTO</name>
<proteinExistence type="predicted"/>
<dbReference type="STRING" id="52770.BSZ40_09155"/>
<sequence length="148" mass="16901">MELTLVRQEARALLARHGLPDWHLRFDRAKRRAGRCSSAHRTIWLSAPLMALYPAEAVRETILHEIAHALVGDHHGHDAVWRAQARAIGASGRARLPLDLPTVPGAWVGRCPFGHEVQRYRRPGKRAVSCARCSPRPDRRYLITWERR</sequence>
<accession>A0A1Q5PU28</accession>
<feature type="domain" description="SprT-like" evidence="1">
    <location>
        <begin position="1"/>
        <end position="144"/>
    </location>
</feature>
<comment type="caution">
    <text evidence="2">The sequence shown here is derived from an EMBL/GenBank/DDBJ whole genome shotgun (WGS) entry which is preliminary data.</text>
</comment>
<gene>
    <name evidence="2" type="ORF">BSZ40_09155</name>
</gene>
<organism evidence="2 3">
    <name type="scientific">Buchananella hordeovulneris</name>
    <dbReference type="NCBI Taxonomy" id="52770"/>
    <lineage>
        <taxon>Bacteria</taxon>
        <taxon>Bacillati</taxon>
        <taxon>Actinomycetota</taxon>
        <taxon>Actinomycetes</taxon>
        <taxon>Actinomycetales</taxon>
        <taxon>Actinomycetaceae</taxon>
        <taxon>Buchananella</taxon>
    </lineage>
</organism>